<evidence type="ECO:0000313" key="2">
    <source>
        <dbReference type="EMBL" id="MBR0668629.1"/>
    </source>
</evidence>
<dbReference type="RefSeq" id="WP_211856405.1">
    <property type="nucleotide sequence ID" value="NZ_JAAGBB010000063.1"/>
</dbReference>
<evidence type="ECO:0000313" key="3">
    <source>
        <dbReference type="Proteomes" id="UP001196870"/>
    </source>
</evidence>
<evidence type="ECO:0000256" key="1">
    <source>
        <dbReference type="SAM" id="SignalP"/>
    </source>
</evidence>
<accession>A0ABS5F7U0</accession>
<gene>
    <name evidence="2" type="ORF">GXW71_30030</name>
</gene>
<name>A0ABS5F7U0_9PROT</name>
<comment type="caution">
    <text evidence="2">The sequence shown here is derived from an EMBL/GenBank/DDBJ whole genome shotgun (WGS) entry which is preliminary data.</text>
</comment>
<protein>
    <submittedName>
        <fullName evidence="2">Uncharacterized protein</fullName>
    </submittedName>
</protein>
<feature type="signal peptide" evidence="1">
    <location>
        <begin position="1"/>
        <end position="20"/>
    </location>
</feature>
<proteinExistence type="predicted"/>
<sequence>MDRYTKGVLTVIAGALCVLAAQNAISPAQSQAGLQRVVICDVRGQTCANVVADAPGVRSSGGTLAVRAADPLIR</sequence>
<dbReference type="Proteomes" id="UP001196870">
    <property type="component" value="Unassembled WGS sequence"/>
</dbReference>
<feature type="chain" id="PRO_5047487552" evidence="1">
    <location>
        <begin position="21"/>
        <end position="74"/>
    </location>
</feature>
<reference evidence="3" key="1">
    <citation type="journal article" date="2021" name="Syst. Appl. Microbiol.">
        <title>Roseomonas hellenica sp. nov., isolated from roots of wild-growing Alkanna tinctoria.</title>
        <authorList>
            <person name="Rat A."/>
            <person name="Naranjo H.D."/>
            <person name="Lebbe L."/>
            <person name="Cnockaert M."/>
            <person name="Krigas N."/>
            <person name="Grigoriadou K."/>
            <person name="Maloupa E."/>
            <person name="Willems A."/>
        </authorList>
    </citation>
    <scope>NUCLEOTIDE SEQUENCE [LARGE SCALE GENOMIC DNA]</scope>
    <source>
        <strain evidence="3">LMG 31523</strain>
    </source>
</reference>
<keyword evidence="1" id="KW-0732">Signal</keyword>
<keyword evidence="3" id="KW-1185">Reference proteome</keyword>
<organism evidence="2 3">
    <name type="scientific">Plastoroseomonas hellenica</name>
    <dbReference type="NCBI Taxonomy" id="2687306"/>
    <lineage>
        <taxon>Bacteria</taxon>
        <taxon>Pseudomonadati</taxon>
        <taxon>Pseudomonadota</taxon>
        <taxon>Alphaproteobacteria</taxon>
        <taxon>Acetobacterales</taxon>
        <taxon>Acetobacteraceae</taxon>
        <taxon>Plastoroseomonas</taxon>
    </lineage>
</organism>
<dbReference type="EMBL" id="JAAGBB010000063">
    <property type="protein sequence ID" value="MBR0668629.1"/>
    <property type="molecule type" value="Genomic_DNA"/>
</dbReference>